<reference evidence="1" key="1">
    <citation type="journal article" date="2023" name="G3 (Bethesda)">
        <title>A reference genome for the long-term kleptoplast-retaining sea slug Elysia crispata morphotype clarki.</title>
        <authorList>
            <person name="Eastman K.E."/>
            <person name="Pendleton A.L."/>
            <person name="Shaikh M.A."/>
            <person name="Suttiyut T."/>
            <person name="Ogas R."/>
            <person name="Tomko P."/>
            <person name="Gavelis G."/>
            <person name="Widhalm J.R."/>
            <person name="Wisecaver J.H."/>
        </authorList>
    </citation>
    <scope>NUCLEOTIDE SEQUENCE</scope>
    <source>
        <strain evidence="1">ECLA1</strain>
    </source>
</reference>
<sequence>MFTLSAELESYHGRYLDGFILVFNPLAGSRSVTVYCLLIGAVEGDPASFLAAIDSNPTPANFLNCVCELKE</sequence>
<evidence type="ECO:0000313" key="1">
    <source>
        <dbReference type="EMBL" id="KAK3804249.1"/>
    </source>
</evidence>
<keyword evidence="2" id="KW-1185">Reference proteome</keyword>
<gene>
    <name evidence="1" type="ORF">RRG08_040756</name>
</gene>
<accession>A0AAE1BDF4</accession>
<evidence type="ECO:0000313" key="2">
    <source>
        <dbReference type="Proteomes" id="UP001283361"/>
    </source>
</evidence>
<proteinExistence type="predicted"/>
<dbReference type="EMBL" id="JAWDGP010000029">
    <property type="protein sequence ID" value="KAK3804249.1"/>
    <property type="molecule type" value="Genomic_DNA"/>
</dbReference>
<dbReference type="Proteomes" id="UP001283361">
    <property type="component" value="Unassembled WGS sequence"/>
</dbReference>
<organism evidence="1 2">
    <name type="scientific">Elysia crispata</name>
    <name type="common">lettuce slug</name>
    <dbReference type="NCBI Taxonomy" id="231223"/>
    <lineage>
        <taxon>Eukaryota</taxon>
        <taxon>Metazoa</taxon>
        <taxon>Spiralia</taxon>
        <taxon>Lophotrochozoa</taxon>
        <taxon>Mollusca</taxon>
        <taxon>Gastropoda</taxon>
        <taxon>Heterobranchia</taxon>
        <taxon>Euthyneura</taxon>
        <taxon>Panpulmonata</taxon>
        <taxon>Sacoglossa</taxon>
        <taxon>Placobranchoidea</taxon>
        <taxon>Plakobranchidae</taxon>
        <taxon>Elysia</taxon>
    </lineage>
</organism>
<dbReference type="AlphaFoldDB" id="A0AAE1BDF4"/>
<protein>
    <submittedName>
        <fullName evidence="1">Uncharacterized protein</fullName>
    </submittedName>
</protein>
<name>A0AAE1BDF4_9GAST</name>
<comment type="caution">
    <text evidence="1">The sequence shown here is derived from an EMBL/GenBank/DDBJ whole genome shotgun (WGS) entry which is preliminary data.</text>
</comment>